<gene>
    <name evidence="3" type="ORF">MNBD_GAMMA17-1481</name>
</gene>
<organism evidence="3">
    <name type="scientific">hydrothermal vent metagenome</name>
    <dbReference type="NCBI Taxonomy" id="652676"/>
    <lineage>
        <taxon>unclassified sequences</taxon>
        <taxon>metagenomes</taxon>
        <taxon>ecological metagenomes</taxon>
    </lineage>
</organism>
<proteinExistence type="predicted"/>
<keyword evidence="1" id="KW-0328">Glycosyltransferase</keyword>
<keyword evidence="2 3" id="KW-0808">Transferase</keyword>
<dbReference type="CDD" id="cd03789">
    <property type="entry name" value="GT9_LPS_heptosyltransferase"/>
    <property type="match status" value="1"/>
</dbReference>
<evidence type="ECO:0000313" key="3">
    <source>
        <dbReference type="EMBL" id="VAW85875.1"/>
    </source>
</evidence>
<sequence>MKIPPRKLLLIRNDKLGDFMLALPCLNLLRAALPACEIHVLVPKYTESMALTFPAVDGVVIDPGDDASFSQQRELFNEIKQQGYDAMLTLYSKPRIGLIGWRAKIPYRIAPATGIAQFLYNYRLIQRRSRSEKPEYIYNLDVGLQLLRDFDIRSAALPTAPHLGFDANEITALRSTFCTEHNIDTSHRLIFIHVGSGGSANNLSIDQYAALAKRLRSDAGHTIVLSAGPGEEEGAAQIAAELNCDCDSDVPHTTYISRDGLPTFARHIAFANLFISGSTGPLHIAGALNCHTAAFYTRRRSATALRWQTCNSDERRLAFSVASDVEAEDMASIDIESAADEINRHFLTQGSAE</sequence>
<dbReference type="EMBL" id="UOFQ01000031">
    <property type="protein sequence ID" value="VAW85875.1"/>
    <property type="molecule type" value="Genomic_DNA"/>
</dbReference>
<evidence type="ECO:0000256" key="2">
    <source>
        <dbReference type="ARBA" id="ARBA00022679"/>
    </source>
</evidence>
<evidence type="ECO:0000256" key="1">
    <source>
        <dbReference type="ARBA" id="ARBA00022676"/>
    </source>
</evidence>
<dbReference type="InterPro" id="IPR002201">
    <property type="entry name" value="Glyco_trans_9"/>
</dbReference>
<name>A0A3B0YXT4_9ZZZZ</name>
<dbReference type="PANTHER" id="PTHR30160">
    <property type="entry name" value="TETRAACYLDISACCHARIDE 4'-KINASE-RELATED"/>
    <property type="match status" value="1"/>
</dbReference>
<reference evidence="3" key="1">
    <citation type="submission" date="2018-06" db="EMBL/GenBank/DDBJ databases">
        <authorList>
            <person name="Zhirakovskaya E."/>
        </authorList>
    </citation>
    <scope>NUCLEOTIDE SEQUENCE</scope>
</reference>
<dbReference type="GO" id="GO:0009244">
    <property type="term" value="P:lipopolysaccharide core region biosynthetic process"/>
    <property type="evidence" value="ECO:0007669"/>
    <property type="project" value="TreeGrafter"/>
</dbReference>
<dbReference type="Gene3D" id="3.40.50.2000">
    <property type="entry name" value="Glycogen Phosphorylase B"/>
    <property type="match status" value="2"/>
</dbReference>
<dbReference type="GO" id="GO:0008713">
    <property type="term" value="F:ADP-heptose-lipopolysaccharide heptosyltransferase activity"/>
    <property type="evidence" value="ECO:0007669"/>
    <property type="project" value="TreeGrafter"/>
</dbReference>
<dbReference type="Pfam" id="PF01075">
    <property type="entry name" value="Glyco_transf_9"/>
    <property type="match status" value="1"/>
</dbReference>
<dbReference type="InterPro" id="IPR051199">
    <property type="entry name" value="LPS_LOS_Heptosyltrfase"/>
</dbReference>
<dbReference type="GO" id="GO:0005829">
    <property type="term" value="C:cytosol"/>
    <property type="evidence" value="ECO:0007669"/>
    <property type="project" value="TreeGrafter"/>
</dbReference>
<protein>
    <submittedName>
        <fullName evidence="3">ADP-heptose--lipooligosaccharide heptosyltransferase II</fullName>
    </submittedName>
</protein>
<accession>A0A3B0YXT4</accession>
<dbReference type="AlphaFoldDB" id="A0A3B0YXT4"/>
<dbReference type="SUPFAM" id="SSF53756">
    <property type="entry name" value="UDP-Glycosyltransferase/glycogen phosphorylase"/>
    <property type="match status" value="1"/>
</dbReference>
<dbReference type="PANTHER" id="PTHR30160:SF15">
    <property type="entry name" value="GLYCOSYLTRANSFERASE HI_0523-RELATED"/>
    <property type="match status" value="1"/>
</dbReference>